<organism evidence="1 2">
    <name type="scientific">Pistacia atlantica</name>
    <dbReference type="NCBI Taxonomy" id="434234"/>
    <lineage>
        <taxon>Eukaryota</taxon>
        <taxon>Viridiplantae</taxon>
        <taxon>Streptophyta</taxon>
        <taxon>Embryophyta</taxon>
        <taxon>Tracheophyta</taxon>
        <taxon>Spermatophyta</taxon>
        <taxon>Magnoliopsida</taxon>
        <taxon>eudicotyledons</taxon>
        <taxon>Gunneridae</taxon>
        <taxon>Pentapetalae</taxon>
        <taxon>rosids</taxon>
        <taxon>malvids</taxon>
        <taxon>Sapindales</taxon>
        <taxon>Anacardiaceae</taxon>
        <taxon>Pistacia</taxon>
    </lineage>
</organism>
<dbReference type="EMBL" id="CM047901">
    <property type="protein sequence ID" value="KAJ0096813.1"/>
    <property type="molecule type" value="Genomic_DNA"/>
</dbReference>
<reference evidence="2" key="1">
    <citation type="journal article" date="2023" name="G3 (Bethesda)">
        <title>Genome assembly and association tests identify interacting loci associated with vigor, precocity, and sex in interspecific pistachio rootstocks.</title>
        <authorList>
            <person name="Palmer W."/>
            <person name="Jacygrad E."/>
            <person name="Sagayaradj S."/>
            <person name="Cavanaugh K."/>
            <person name="Han R."/>
            <person name="Bertier L."/>
            <person name="Beede B."/>
            <person name="Kafkas S."/>
            <person name="Golino D."/>
            <person name="Preece J."/>
            <person name="Michelmore R."/>
        </authorList>
    </citation>
    <scope>NUCLEOTIDE SEQUENCE [LARGE SCALE GENOMIC DNA]</scope>
</reference>
<dbReference type="Proteomes" id="UP001164250">
    <property type="component" value="Chromosome 5"/>
</dbReference>
<sequence length="188" mass="21122">MDASATEQSSSPTAPVISSVIWVLLEVYHFNFVTVVSWVAMAITTLLFLWGNIRKLLGKAPPNMSGLEISEQSALEVANACRGIVEEVVKWIFHLSVERGWFVFVQVVAGLLLLSYVGTVFSLLTLLYIGVVMGLTVPVSYKKYEDKIKSGGECLKVKSRRFYDMIDDKVIKNMKNKIVKEEKEKKIQ</sequence>
<comment type="caution">
    <text evidence="1">The sequence shown here is derived from an EMBL/GenBank/DDBJ whole genome shotgun (WGS) entry which is preliminary data.</text>
</comment>
<evidence type="ECO:0000313" key="1">
    <source>
        <dbReference type="EMBL" id="KAJ0096813.1"/>
    </source>
</evidence>
<proteinExistence type="predicted"/>
<keyword evidence="2" id="KW-1185">Reference proteome</keyword>
<name>A0ACC1BD09_9ROSI</name>
<evidence type="ECO:0000313" key="2">
    <source>
        <dbReference type="Proteomes" id="UP001164250"/>
    </source>
</evidence>
<accession>A0ACC1BD09</accession>
<protein>
    <submittedName>
        <fullName evidence="1">Uncharacterized protein</fullName>
    </submittedName>
</protein>
<gene>
    <name evidence="1" type="ORF">Patl1_28772</name>
</gene>